<dbReference type="SMART" id="SM00086">
    <property type="entry name" value="PAC"/>
    <property type="match status" value="1"/>
</dbReference>
<dbReference type="eggNOG" id="COG2202">
    <property type="taxonomic scope" value="Bacteria"/>
</dbReference>
<dbReference type="GO" id="GO:0000155">
    <property type="term" value="F:phosphorelay sensor kinase activity"/>
    <property type="evidence" value="ECO:0007669"/>
    <property type="project" value="InterPro"/>
</dbReference>
<dbReference type="SUPFAM" id="SSF47384">
    <property type="entry name" value="Homodimeric domain of signal transducing histidine kinase"/>
    <property type="match status" value="1"/>
</dbReference>
<dbReference type="SUPFAM" id="SSF55785">
    <property type="entry name" value="PYP-like sensor domain (PAS domain)"/>
    <property type="match status" value="1"/>
</dbReference>
<organism evidence="10 11">
    <name type="scientific">Coleofasciculus chthonoplastes PCC 7420</name>
    <dbReference type="NCBI Taxonomy" id="118168"/>
    <lineage>
        <taxon>Bacteria</taxon>
        <taxon>Bacillati</taxon>
        <taxon>Cyanobacteriota</taxon>
        <taxon>Cyanophyceae</taxon>
        <taxon>Coleofasciculales</taxon>
        <taxon>Coleofasciculaceae</taxon>
        <taxon>Coleofasciculus</taxon>
    </lineage>
</organism>
<dbReference type="InterPro" id="IPR003661">
    <property type="entry name" value="HisK_dim/P_dom"/>
</dbReference>
<dbReference type="AlphaFoldDB" id="B4VU04"/>
<dbReference type="CDD" id="cd00130">
    <property type="entry name" value="PAS"/>
    <property type="match status" value="1"/>
</dbReference>
<dbReference type="Gene3D" id="3.30.450.20">
    <property type="entry name" value="PAS domain"/>
    <property type="match status" value="1"/>
</dbReference>
<evidence type="ECO:0000259" key="9">
    <source>
        <dbReference type="PROSITE" id="PS50113"/>
    </source>
</evidence>
<evidence type="ECO:0000256" key="1">
    <source>
        <dbReference type="ARBA" id="ARBA00000085"/>
    </source>
</evidence>
<dbReference type="Gene3D" id="3.30.565.10">
    <property type="entry name" value="Histidine kinase-like ATPase, C-terminal domain"/>
    <property type="match status" value="1"/>
</dbReference>
<dbReference type="InterPro" id="IPR005467">
    <property type="entry name" value="His_kinase_dom"/>
</dbReference>
<keyword evidence="5" id="KW-0902">Two-component regulatory system</keyword>
<dbReference type="Gene3D" id="1.10.287.130">
    <property type="match status" value="1"/>
</dbReference>
<dbReference type="InterPro" id="IPR035965">
    <property type="entry name" value="PAS-like_dom_sf"/>
</dbReference>
<dbReference type="EC" id="2.7.13.3" evidence="2"/>
<evidence type="ECO:0000256" key="5">
    <source>
        <dbReference type="ARBA" id="ARBA00023012"/>
    </source>
</evidence>
<dbReference type="STRING" id="118168.MC7420_6152"/>
<protein>
    <recommendedName>
        <fullName evidence="2">histidine kinase</fullName>
        <ecNumber evidence="2">2.7.13.3</ecNumber>
    </recommendedName>
</protein>
<dbReference type="SMART" id="SM00388">
    <property type="entry name" value="HisKA"/>
    <property type="match status" value="1"/>
</dbReference>
<keyword evidence="4" id="KW-0808">Transferase</keyword>
<evidence type="ECO:0000313" key="10">
    <source>
        <dbReference type="EMBL" id="EDX74674.1"/>
    </source>
</evidence>
<dbReference type="Proteomes" id="UP000003835">
    <property type="component" value="Unassembled WGS sequence"/>
</dbReference>
<dbReference type="SMART" id="SM00387">
    <property type="entry name" value="HATPase_c"/>
    <property type="match status" value="1"/>
</dbReference>
<accession>B4VU04</accession>
<dbReference type="Pfam" id="PF02518">
    <property type="entry name" value="HATPase_c"/>
    <property type="match status" value="1"/>
</dbReference>
<evidence type="ECO:0000256" key="4">
    <source>
        <dbReference type="ARBA" id="ARBA00022777"/>
    </source>
</evidence>
<dbReference type="InterPro" id="IPR004358">
    <property type="entry name" value="Sig_transdc_His_kin-like_C"/>
</dbReference>
<dbReference type="InterPro" id="IPR003594">
    <property type="entry name" value="HATPase_dom"/>
</dbReference>
<comment type="catalytic activity">
    <reaction evidence="1">
        <text>ATP + protein L-histidine = ADP + protein N-phospho-L-histidine.</text>
        <dbReference type="EC" id="2.7.13.3"/>
    </reaction>
</comment>
<dbReference type="NCBIfam" id="TIGR00229">
    <property type="entry name" value="sensory_box"/>
    <property type="match status" value="1"/>
</dbReference>
<keyword evidence="11" id="KW-1185">Reference proteome</keyword>
<name>B4VU04_9CYAN</name>
<evidence type="ECO:0000256" key="6">
    <source>
        <dbReference type="SAM" id="Coils"/>
    </source>
</evidence>
<dbReference type="EMBL" id="DS989852">
    <property type="protein sequence ID" value="EDX74674.1"/>
    <property type="molecule type" value="Genomic_DNA"/>
</dbReference>
<proteinExistence type="predicted"/>
<dbReference type="InterPro" id="IPR000014">
    <property type="entry name" value="PAS"/>
</dbReference>
<feature type="coiled-coil region" evidence="6">
    <location>
        <begin position="170"/>
        <end position="211"/>
    </location>
</feature>
<feature type="domain" description="PAC" evidence="9">
    <location>
        <begin position="127"/>
        <end position="179"/>
    </location>
</feature>
<dbReference type="PANTHER" id="PTHR43065:SF50">
    <property type="entry name" value="HISTIDINE KINASE"/>
    <property type="match status" value="1"/>
</dbReference>
<feature type="domain" description="PAS" evidence="8">
    <location>
        <begin position="69"/>
        <end position="110"/>
    </location>
</feature>
<dbReference type="PROSITE" id="PS50113">
    <property type="entry name" value="PAC"/>
    <property type="match status" value="1"/>
</dbReference>
<dbReference type="Pfam" id="PF13426">
    <property type="entry name" value="PAS_9"/>
    <property type="match status" value="1"/>
</dbReference>
<keyword evidence="4" id="KW-0418">Kinase</keyword>
<evidence type="ECO:0000256" key="2">
    <source>
        <dbReference type="ARBA" id="ARBA00012438"/>
    </source>
</evidence>
<dbReference type="PROSITE" id="PS50112">
    <property type="entry name" value="PAS"/>
    <property type="match status" value="1"/>
</dbReference>
<dbReference type="HOGENOM" id="CLU_000445_114_39_3"/>
<dbReference type="InterPro" id="IPR036097">
    <property type="entry name" value="HisK_dim/P_sf"/>
</dbReference>
<keyword evidence="3" id="KW-0597">Phosphoprotein</keyword>
<dbReference type="InterPro" id="IPR000700">
    <property type="entry name" value="PAS-assoc_C"/>
</dbReference>
<dbReference type="PROSITE" id="PS50109">
    <property type="entry name" value="HIS_KIN"/>
    <property type="match status" value="1"/>
</dbReference>
<dbReference type="PANTHER" id="PTHR43065">
    <property type="entry name" value="SENSOR HISTIDINE KINASE"/>
    <property type="match status" value="1"/>
</dbReference>
<keyword evidence="6" id="KW-0175">Coiled coil</keyword>
<dbReference type="PRINTS" id="PR00344">
    <property type="entry name" value="BCTRLSENSOR"/>
</dbReference>
<dbReference type="OrthoDB" id="442998at2"/>
<dbReference type="SUPFAM" id="SSF55874">
    <property type="entry name" value="ATPase domain of HSP90 chaperone/DNA topoisomerase II/histidine kinase"/>
    <property type="match status" value="1"/>
</dbReference>
<evidence type="ECO:0000256" key="3">
    <source>
        <dbReference type="ARBA" id="ARBA00022553"/>
    </source>
</evidence>
<dbReference type="eggNOG" id="COG4191">
    <property type="taxonomic scope" value="Bacteria"/>
</dbReference>
<dbReference type="RefSeq" id="WP_006102005.1">
    <property type="nucleotide sequence ID" value="NZ_DS989852.1"/>
</dbReference>
<feature type="domain" description="Histidine kinase" evidence="7">
    <location>
        <begin position="220"/>
        <end position="486"/>
    </location>
</feature>
<dbReference type="InterPro" id="IPR036890">
    <property type="entry name" value="HATPase_C_sf"/>
</dbReference>
<dbReference type="CDD" id="cd00082">
    <property type="entry name" value="HisKA"/>
    <property type="match status" value="1"/>
</dbReference>
<evidence type="ECO:0000259" key="8">
    <source>
        <dbReference type="PROSITE" id="PS50112"/>
    </source>
</evidence>
<reference evidence="10 11" key="1">
    <citation type="submission" date="2008-07" db="EMBL/GenBank/DDBJ databases">
        <authorList>
            <person name="Tandeau de Marsac N."/>
            <person name="Ferriera S."/>
            <person name="Johnson J."/>
            <person name="Kravitz S."/>
            <person name="Beeson K."/>
            <person name="Sutton G."/>
            <person name="Rogers Y.-H."/>
            <person name="Friedman R."/>
            <person name="Frazier M."/>
            <person name="Venter J.C."/>
        </authorList>
    </citation>
    <scope>NUCLEOTIDE SEQUENCE [LARGE SCALE GENOMIC DNA]</scope>
    <source>
        <strain evidence="10 11">PCC 7420</strain>
    </source>
</reference>
<sequence>MTAKKLHQQESSYNYQTNGRMNTGFKDAVGIETLANLGIGQQNFVNRNLERTLKELSDLEFALDRAAIVALTDKQGVIHYVNDKFCEISQYRREELIGKTHRLIKSGYHPPAFFKEFWTTIASGKVWKGEIKNKAKDGTYYWVDTTVVPFLNEQGEIYQYLAIRFDITERKQVEQALQQSELKARQQAQQLEEALEKLKQTQSQLIQSEKMSSVGQLLAGIAHEINNPVNFIYGNLVHTREYVNSVLQVLALYQKHCPVEIPEIEAVIEEEDIEFIVEDLPKMVSSMQIGANRIRDIVLSLRNFSRLDEQQMQSVDIHQGLDSTLLILHNRLKAKAERPEIQVIKNYGDLPPVMCYGSQLNQVFMNLIANAIDAFDNQPEPRQITISTAVQSGEYWQKQGILSECDRASQTPWAVITIADNGPGMPKATQDHLFDPFFTTKPTGKGTGLGLSIAHNIVVEKHQGQIRCISQEGKGTQFIVAIPLVQ</sequence>
<gene>
    <name evidence="10" type="ORF">MC7420_6152</name>
</gene>
<evidence type="ECO:0000259" key="7">
    <source>
        <dbReference type="PROSITE" id="PS50109"/>
    </source>
</evidence>
<dbReference type="InterPro" id="IPR001610">
    <property type="entry name" value="PAC"/>
</dbReference>
<evidence type="ECO:0000313" key="11">
    <source>
        <dbReference type="Proteomes" id="UP000003835"/>
    </source>
</evidence>